<dbReference type="RefSeq" id="WP_109626518.1">
    <property type="nucleotide sequence ID" value="NZ_CABJAT010000006.1"/>
</dbReference>
<accession>A0AB73T3S2</accession>
<dbReference type="CDD" id="cd04301">
    <property type="entry name" value="NAT_SF"/>
    <property type="match status" value="1"/>
</dbReference>
<keyword evidence="3" id="KW-1185">Reference proteome</keyword>
<evidence type="ECO:0000313" key="3">
    <source>
        <dbReference type="Proteomes" id="UP000245412"/>
    </source>
</evidence>
<dbReference type="SUPFAM" id="SSF55729">
    <property type="entry name" value="Acyl-CoA N-acyltransferases (Nat)"/>
    <property type="match status" value="1"/>
</dbReference>
<dbReference type="InterPro" id="IPR000182">
    <property type="entry name" value="GNAT_dom"/>
</dbReference>
<dbReference type="GO" id="GO:0016747">
    <property type="term" value="F:acyltransferase activity, transferring groups other than amino-acyl groups"/>
    <property type="evidence" value="ECO:0007669"/>
    <property type="project" value="InterPro"/>
</dbReference>
<gene>
    <name evidence="2" type="ORF">C7383_106154</name>
</gene>
<proteinExistence type="predicted"/>
<evidence type="ECO:0000259" key="1">
    <source>
        <dbReference type="PROSITE" id="PS51186"/>
    </source>
</evidence>
<dbReference type="Gene3D" id="3.40.630.30">
    <property type="match status" value="1"/>
</dbReference>
<dbReference type="AlphaFoldDB" id="A0AB73T3S2"/>
<dbReference type="InterPro" id="IPR016181">
    <property type="entry name" value="Acyl_CoA_acyltransferase"/>
</dbReference>
<organism evidence="2 3">
    <name type="scientific">Murimonas intestini</name>
    <dbReference type="NCBI Taxonomy" id="1337051"/>
    <lineage>
        <taxon>Bacteria</taxon>
        <taxon>Bacillati</taxon>
        <taxon>Bacillota</taxon>
        <taxon>Clostridia</taxon>
        <taxon>Lachnospirales</taxon>
        <taxon>Lachnospiraceae</taxon>
        <taxon>Murimonas</taxon>
    </lineage>
</organism>
<protein>
    <submittedName>
        <fullName evidence="2">Ribosomal-protein-alanine N-acetyltransferase</fullName>
    </submittedName>
</protein>
<name>A0AB73T3S2_9FIRM</name>
<dbReference type="Proteomes" id="UP000245412">
    <property type="component" value="Unassembled WGS sequence"/>
</dbReference>
<dbReference type="Pfam" id="PF13302">
    <property type="entry name" value="Acetyltransf_3"/>
    <property type="match status" value="1"/>
</dbReference>
<evidence type="ECO:0000313" key="2">
    <source>
        <dbReference type="EMBL" id="PWJ75584.1"/>
    </source>
</evidence>
<dbReference type="EMBL" id="QGGY01000006">
    <property type="protein sequence ID" value="PWJ75584.1"/>
    <property type="molecule type" value="Genomic_DNA"/>
</dbReference>
<dbReference type="PANTHER" id="PTHR43792">
    <property type="entry name" value="GNAT FAMILY, PUTATIVE (AFU_ORTHOLOGUE AFUA_3G00765)-RELATED-RELATED"/>
    <property type="match status" value="1"/>
</dbReference>
<comment type="caution">
    <text evidence="2">The sequence shown here is derived from an EMBL/GenBank/DDBJ whole genome shotgun (WGS) entry which is preliminary data.</text>
</comment>
<dbReference type="InterPro" id="IPR051531">
    <property type="entry name" value="N-acetyltransferase"/>
</dbReference>
<dbReference type="PROSITE" id="PS51186">
    <property type="entry name" value="GNAT"/>
    <property type="match status" value="1"/>
</dbReference>
<reference evidence="2 3" key="1">
    <citation type="submission" date="2018-05" db="EMBL/GenBank/DDBJ databases">
        <authorList>
            <person name="Goeker M."/>
            <person name="Huntemann M."/>
            <person name="Clum A."/>
            <person name="Pillay M."/>
            <person name="Palaniappan K."/>
            <person name="Varghese N."/>
            <person name="Mikhailova N."/>
            <person name="Stamatis D."/>
            <person name="Reddy T."/>
            <person name="Daum C."/>
            <person name="Shapiro N."/>
            <person name="Ivanova N."/>
            <person name="Kyrpides N."/>
            <person name="Woyke T."/>
        </authorList>
    </citation>
    <scope>NUCLEOTIDE SEQUENCE [LARGE SCALE GENOMIC DNA]</scope>
    <source>
        <strain evidence="2 3">DSM 26524</strain>
    </source>
</reference>
<feature type="domain" description="N-acetyltransferase" evidence="1">
    <location>
        <begin position="14"/>
        <end position="182"/>
    </location>
</feature>
<sequence>MKHIGTQRIETESIVLRRFREDDAEAMYKNWASDPEVVKFLTWPVHDSAETSGNIIKSWIAGYDNMEQYQWAVILKENGDEPIGSIGAVRLDDDTRMAHIGYCIGRRWWNQGVMSRALQAVIDYMFSQGDFNRIESRHDPRNPNSGKVMKHCRMQYEGTMRQADVNNQGIADCSFYAVLRTDWEDDRELV</sequence>